<feature type="region of interest" description="Disordered" evidence="1">
    <location>
        <begin position="471"/>
        <end position="498"/>
    </location>
</feature>
<evidence type="ECO:0000256" key="1">
    <source>
        <dbReference type="SAM" id="MobiDB-lite"/>
    </source>
</evidence>
<feature type="region of interest" description="Disordered" evidence="1">
    <location>
        <begin position="768"/>
        <end position="829"/>
    </location>
</feature>
<feature type="compositionally biased region" description="Basic and acidic residues" evidence="1">
    <location>
        <begin position="176"/>
        <end position="186"/>
    </location>
</feature>
<feature type="compositionally biased region" description="Polar residues" evidence="1">
    <location>
        <begin position="162"/>
        <end position="175"/>
    </location>
</feature>
<feature type="region of interest" description="Disordered" evidence="1">
    <location>
        <begin position="162"/>
        <end position="189"/>
    </location>
</feature>
<feature type="compositionally biased region" description="Low complexity" evidence="1">
    <location>
        <begin position="369"/>
        <end position="380"/>
    </location>
</feature>
<proteinExistence type="predicted"/>
<dbReference type="Proteomes" id="UP001314263">
    <property type="component" value="Unassembled WGS sequence"/>
</dbReference>
<feature type="region of interest" description="Disordered" evidence="1">
    <location>
        <begin position="520"/>
        <end position="542"/>
    </location>
</feature>
<accession>A0AAV1I429</accession>
<feature type="region of interest" description="Disordered" evidence="1">
    <location>
        <begin position="570"/>
        <end position="639"/>
    </location>
</feature>
<organism evidence="2 3">
    <name type="scientific">Coccomyxa viridis</name>
    <dbReference type="NCBI Taxonomy" id="1274662"/>
    <lineage>
        <taxon>Eukaryota</taxon>
        <taxon>Viridiplantae</taxon>
        <taxon>Chlorophyta</taxon>
        <taxon>core chlorophytes</taxon>
        <taxon>Trebouxiophyceae</taxon>
        <taxon>Trebouxiophyceae incertae sedis</taxon>
        <taxon>Coccomyxaceae</taxon>
        <taxon>Coccomyxa</taxon>
    </lineage>
</organism>
<feature type="region of interest" description="Disordered" evidence="1">
    <location>
        <begin position="1058"/>
        <end position="1119"/>
    </location>
</feature>
<name>A0AAV1I429_9CHLO</name>
<evidence type="ECO:0000313" key="2">
    <source>
        <dbReference type="EMBL" id="CAK0781192.1"/>
    </source>
</evidence>
<gene>
    <name evidence="2" type="ORF">CVIRNUC_005309</name>
</gene>
<dbReference type="EMBL" id="CAUYUE010000006">
    <property type="protein sequence ID" value="CAK0781192.1"/>
    <property type="molecule type" value="Genomic_DNA"/>
</dbReference>
<feature type="compositionally biased region" description="Polar residues" evidence="1">
    <location>
        <begin position="794"/>
        <end position="803"/>
    </location>
</feature>
<comment type="caution">
    <text evidence="2">The sequence shown here is derived from an EMBL/GenBank/DDBJ whole genome shotgun (WGS) entry which is preliminary data.</text>
</comment>
<keyword evidence="3" id="KW-1185">Reference proteome</keyword>
<protein>
    <submittedName>
        <fullName evidence="2">Uncharacterized protein</fullName>
    </submittedName>
</protein>
<evidence type="ECO:0000313" key="3">
    <source>
        <dbReference type="Proteomes" id="UP001314263"/>
    </source>
</evidence>
<reference evidence="2 3" key="1">
    <citation type="submission" date="2023-10" db="EMBL/GenBank/DDBJ databases">
        <authorList>
            <person name="Maclean D."/>
            <person name="Macfadyen A."/>
        </authorList>
    </citation>
    <scope>NUCLEOTIDE SEQUENCE [LARGE SCALE GENOMIC DNA]</scope>
</reference>
<feature type="region of interest" description="Disordered" evidence="1">
    <location>
        <begin position="1170"/>
        <end position="1189"/>
    </location>
</feature>
<feature type="compositionally biased region" description="Polar residues" evidence="1">
    <location>
        <begin position="814"/>
        <end position="829"/>
    </location>
</feature>
<sequence length="1418" mass="147680">MANGEAPARLSDALEAFKADLNVNLRSSGALAALKNCLKGRLCKGQSVCPVTSRYEEHRQALAHSIIAEHMEITAGLRYTLPVFLSETCHSSRATFPLTAKNLCEQLGISVHSPVGSFLAAHEPTQTPDATGGGGTTLLLSLLKAVQATQGGASHLSADQHLQQVAGKTSTSASKQNREHHTREHAQAGAAPVCQEAFHPQEAQHSRAALALVRALRMELHASQRLCGALLRDLLLCAAADEPAPGLPPLRARIASFQDALLRQQSRAATLEKEEELQIWHMEQLKHHGTQLTSMSLPCCCSAQSKEDVSGLLATSCANSHGAGSSTCLACLAERQQPVRHASSNPPMPQQVPVTASGSACSRAETPRAPSSLLSSAASPASSAQAIADTDYIAEETLCEGGTPSIAPSRAKVAAAVLMDAAEAMDVTNEACAEPAAGAILHVSRSSSGTSGGHSQWNNAELCATTAAIDSTSGTNHKTDEMASASAKRNNAPARPQQAYHLSSYQEEDRIPWLEQQAAEQYDDESQHTAGSTVSTQQEPLLQPWRIASQPHTLSLPLRRDGGGALVMGAQQASRGDARDAPEGRSASPSLTLARQGSGLGQQAAPLSLPRAAAWTDGGSARGRAELSQPEEPADSSVMETFDQPADAMRPGQDVAIREREGNGLHGGAECSIAGEEGVRLKLHAACQANENHCLDMLDSRQQSVGSTAAGIAEAEVKAAVAQENAEIGNVRKSISQATNELGKEIQLIGQQNNTKEAQIMYMTEDAHTCPGNATGRASTQTDADRLAADRSPAPTSSDSSGLSEKEDYDEPTGHSNDSTTGEQQAAPNRLSTNISSAAVNRDLSSAPHSHSQQEDWLSSRMRCFLAGLEGGTAAAPDAASTVLTSGLSMQAAQGSTAIEKLAVAKVAESADASVCQLPGSRRASWEGQVKRDSTHSQTLNEAQAEAATISKGCCEVPMLHPAWAASTPAPCDASCTVSTASALLRAPASRHAGEATAPAADSSRELPSAHAKVLEGLSLKASPSMKSAYSMLAWDQTDTWLADCSSTDERAAIRAAAAVHASPTRSTTAKHVTPCGRAAAAEPDTLSSPPRTAADADARQDAGAQNPDRTQEQHGSASELLALSRSQPDSQALQPDIELGIRSVLHTDTSASHGLTNYTETCPAGDVRAHREVDSSSAASSIKDISRLSQGRAPVSSEYASRALQLQLPSTGDDKFLASFSAQQPAITDTTGETLSGSIAVVQAPATAVWAMSQSVMAQRSLTADGSTHTDQYMLPGYSDATVHISAVPLDCGFAAAGAADIKHSDTAVSMPVSQAAATSAIYSLPGAVQQQVSGPFSLSLSSLQTQASSPLHKKVSAAPHSGSCATGSGSPEMLCIDSVRSFSDTTLPAQSCTQEQVKGQDVAVDRTMPSIWDLDI</sequence>
<feature type="region of interest" description="Disordered" evidence="1">
    <location>
        <begin position="339"/>
        <end position="380"/>
    </location>
</feature>
<feature type="compositionally biased region" description="Polar residues" evidence="1">
    <location>
        <begin position="528"/>
        <end position="540"/>
    </location>
</feature>